<keyword evidence="1" id="KW-1133">Transmembrane helix</keyword>
<keyword evidence="3" id="KW-1185">Reference proteome</keyword>
<gene>
    <name evidence="2" type="ORF">M6B38_311140</name>
</gene>
<accession>A0AAX6HFU0</accession>
<dbReference type="EMBL" id="JANAVB010009598">
    <property type="protein sequence ID" value="KAJ6839930.1"/>
    <property type="molecule type" value="Genomic_DNA"/>
</dbReference>
<dbReference type="Proteomes" id="UP001140949">
    <property type="component" value="Unassembled WGS sequence"/>
</dbReference>
<keyword evidence="1" id="KW-0472">Membrane</keyword>
<reference evidence="2" key="2">
    <citation type="submission" date="2023-04" db="EMBL/GenBank/DDBJ databases">
        <authorList>
            <person name="Bruccoleri R.E."/>
            <person name="Oakeley E.J."/>
            <person name="Faust A.-M."/>
            <person name="Dessus-Babus S."/>
            <person name="Altorfer M."/>
            <person name="Burckhardt D."/>
            <person name="Oertli M."/>
            <person name="Naumann U."/>
            <person name="Petersen F."/>
            <person name="Wong J."/>
        </authorList>
    </citation>
    <scope>NUCLEOTIDE SEQUENCE</scope>
    <source>
        <strain evidence="2">GSM-AAB239-AS_SAM_17_03QT</strain>
        <tissue evidence="2">Leaf</tissue>
    </source>
</reference>
<comment type="caution">
    <text evidence="2">The sequence shown here is derived from an EMBL/GenBank/DDBJ whole genome shotgun (WGS) entry which is preliminary data.</text>
</comment>
<feature type="transmembrane region" description="Helical" evidence="1">
    <location>
        <begin position="9"/>
        <end position="29"/>
    </location>
</feature>
<evidence type="ECO:0000313" key="2">
    <source>
        <dbReference type="EMBL" id="KAJ6839930.1"/>
    </source>
</evidence>
<name>A0AAX6HFU0_IRIPA</name>
<dbReference type="AlphaFoldDB" id="A0AAX6HFU0"/>
<reference evidence="2" key="1">
    <citation type="journal article" date="2023" name="GigaByte">
        <title>Genome assembly of the bearded iris, Iris pallida Lam.</title>
        <authorList>
            <person name="Bruccoleri R.E."/>
            <person name="Oakeley E.J."/>
            <person name="Faust A.M.E."/>
            <person name="Altorfer M."/>
            <person name="Dessus-Babus S."/>
            <person name="Burckhardt D."/>
            <person name="Oertli M."/>
            <person name="Naumann U."/>
            <person name="Petersen F."/>
            <person name="Wong J."/>
        </authorList>
    </citation>
    <scope>NUCLEOTIDE SEQUENCE</scope>
    <source>
        <strain evidence="2">GSM-AAB239-AS_SAM_17_03QT</strain>
    </source>
</reference>
<sequence>MYLAWIKKVFFRLFPDLVYLGIDLFIFLFKCVPHCSTHRLYRTMLYVTESPSSESVTLGGTTN</sequence>
<protein>
    <submittedName>
        <fullName evidence="2">Uncharacterized protein</fullName>
    </submittedName>
</protein>
<keyword evidence="1" id="KW-0812">Transmembrane</keyword>
<proteinExistence type="predicted"/>
<organism evidence="2 3">
    <name type="scientific">Iris pallida</name>
    <name type="common">Sweet iris</name>
    <dbReference type="NCBI Taxonomy" id="29817"/>
    <lineage>
        <taxon>Eukaryota</taxon>
        <taxon>Viridiplantae</taxon>
        <taxon>Streptophyta</taxon>
        <taxon>Embryophyta</taxon>
        <taxon>Tracheophyta</taxon>
        <taxon>Spermatophyta</taxon>
        <taxon>Magnoliopsida</taxon>
        <taxon>Liliopsida</taxon>
        <taxon>Asparagales</taxon>
        <taxon>Iridaceae</taxon>
        <taxon>Iridoideae</taxon>
        <taxon>Irideae</taxon>
        <taxon>Iris</taxon>
    </lineage>
</organism>
<evidence type="ECO:0000313" key="3">
    <source>
        <dbReference type="Proteomes" id="UP001140949"/>
    </source>
</evidence>
<evidence type="ECO:0000256" key="1">
    <source>
        <dbReference type="SAM" id="Phobius"/>
    </source>
</evidence>